<dbReference type="InterPro" id="IPR036396">
    <property type="entry name" value="Cyt_P450_sf"/>
</dbReference>
<keyword evidence="11" id="KW-1185">Reference proteome</keyword>
<dbReference type="Pfam" id="PF00067">
    <property type="entry name" value="p450"/>
    <property type="match status" value="1"/>
</dbReference>
<evidence type="ECO:0008006" key="12">
    <source>
        <dbReference type="Google" id="ProtNLM"/>
    </source>
</evidence>
<dbReference type="GO" id="GO:0004497">
    <property type="term" value="F:monooxygenase activity"/>
    <property type="evidence" value="ECO:0007669"/>
    <property type="project" value="UniProtKB-KW"/>
</dbReference>
<dbReference type="AlphaFoldDB" id="A0AAN7ET78"/>
<evidence type="ECO:0000256" key="4">
    <source>
        <dbReference type="ARBA" id="ARBA00022723"/>
    </source>
</evidence>
<gene>
    <name evidence="10" type="ORF">RGQ29_028563</name>
</gene>
<reference evidence="10 11" key="1">
    <citation type="journal article" date="2023" name="G3 (Bethesda)">
        <title>A haplotype-resolved chromosome-scale genome for Quercus rubra L. provides insights into the genetics of adaptive traits for red oak species.</title>
        <authorList>
            <person name="Kapoor B."/>
            <person name="Jenkins J."/>
            <person name="Schmutz J."/>
            <person name="Zhebentyayeva T."/>
            <person name="Kuelheim C."/>
            <person name="Coggeshall M."/>
            <person name="Heim C."/>
            <person name="Lasky J.R."/>
            <person name="Leites L."/>
            <person name="Islam-Faridi N."/>
            <person name="Romero-Severson J."/>
            <person name="DeLeo V.L."/>
            <person name="Lucas S.M."/>
            <person name="Lazic D."/>
            <person name="Gailing O."/>
            <person name="Carlson J."/>
            <person name="Staton M."/>
        </authorList>
    </citation>
    <scope>NUCLEOTIDE SEQUENCE [LARGE SCALE GENOMIC DNA]</scope>
    <source>
        <strain evidence="10">Pseudo-F2</strain>
    </source>
</reference>
<keyword evidence="9" id="KW-1133">Transmembrane helix</keyword>
<dbReference type="GO" id="GO:0016705">
    <property type="term" value="F:oxidoreductase activity, acting on paired donors, with incorporation or reduction of molecular oxygen"/>
    <property type="evidence" value="ECO:0007669"/>
    <property type="project" value="InterPro"/>
</dbReference>
<evidence type="ECO:0000256" key="2">
    <source>
        <dbReference type="ARBA" id="ARBA00010617"/>
    </source>
</evidence>
<keyword evidence="4 8" id="KW-0479">Metal-binding</keyword>
<dbReference type="Gene3D" id="1.10.630.10">
    <property type="entry name" value="Cytochrome P450"/>
    <property type="match status" value="2"/>
</dbReference>
<evidence type="ECO:0000313" key="10">
    <source>
        <dbReference type="EMBL" id="KAK4578515.1"/>
    </source>
</evidence>
<dbReference type="InterPro" id="IPR002401">
    <property type="entry name" value="Cyt_P450_E_grp-I"/>
</dbReference>
<organism evidence="10 11">
    <name type="scientific">Quercus rubra</name>
    <name type="common">Northern red oak</name>
    <name type="synonym">Quercus borealis</name>
    <dbReference type="NCBI Taxonomy" id="3512"/>
    <lineage>
        <taxon>Eukaryota</taxon>
        <taxon>Viridiplantae</taxon>
        <taxon>Streptophyta</taxon>
        <taxon>Embryophyta</taxon>
        <taxon>Tracheophyta</taxon>
        <taxon>Spermatophyta</taxon>
        <taxon>Magnoliopsida</taxon>
        <taxon>eudicotyledons</taxon>
        <taxon>Gunneridae</taxon>
        <taxon>Pentapetalae</taxon>
        <taxon>rosids</taxon>
        <taxon>fabids</taxon>
        <taxon>Fagales</taxon>
        <taxon>Fagaceae</taxon>
        <taxon>Quercus</taxon>
    </lineage>
</organism>
<dbReference type="InterPro" id="IPR001128">
    <property type="entry name" value="Cyt_P450"/>
</dbReference>
<accession>A0AAN7ET78</accession>
<comment type="cofactor">
    <cofactor evidence="1 8">
        <name>heme</name>
        <dbReference type="ChEBI" id="CHEBI:30413"/>
    </cofactor>
</comment>
<dbReference type="GO" id="GO:0020037">
    <property type="term" value="F:heme binding"/>
    <property type="evidence" value="ECO:0007669"/>
    <property type="project" value="InterPro"/>
</dbReference>
<evidence type="ECO:0000256" key="5">
    <source>
        <dbReference type="ARBA" id="ARBA00023002"/>
    </source>
</evidence>
<dbReference type="Proteomes" id="UP001324115">
    <property type="component" value="Unassembled WGS sequence"/>
</dbReference>
<dbReference type="EMBL" id="JAXUIC010000008">
    <property type="protein sequence ID" value="KAK4578515.1"/>
    <property type="molecule type" value="Genomic_DNA"/>
</dbReference>
<evidence type="ECO:0000256" key="7">
    <source>
        <dbReference type="ARBA" id="ARBA00023033"/>
    </source>
</evidence>
<feature type="transmembrane region" description="Helical" evidence="9">
    <location>
        <begin position="6"/>
        <end position="27"/>
    </location>
</feature>
<evidence type="ECO:0000256" key="6">
    <source>
        <dbReference type="ARBA" id="ARBA00023004"/>
    </source>
</evidence>
<evidence type="ECO:0000256" key="9">
    <source>
        <dbReference type="SAM" id="Phobius"/>
    </source>
</evidence>
<feature type="binding site" description="axial binding residue" evidence="8">
    <location>
        <position position="360"/>
    </location>
    <ligand>
        <name>heme</name>
        <dbReference type="ChEBI" id="CHEBI:30413"/>
    </ligand>
    <ligandPart>
        <name>Fe</name>
        <dbReference type="ChEBI" id="CHEBI:18248"/>
    </ligandPart>
</feature>
<comment type="similarity">
    <text evidence="2">Belongs to the cytochrome P450 family.</text>
</comment>
<keyword evidence="9" id="KW-0812">Transmembrane</keyword>
<dbReference type="PRINTS" id="PR00385">
    <property type="entry name" value="P450"/>
</dbReference>
<dbReference type="SUPFAM" id="SSF48264">
    <property type="entry name" value="Cytochrome P450"/>
    <property type="match status" value="1"/>
</dbReference>
<evidence type="ECO:0000313" key="11">
    <source>
        <dbReference type="Proteomes" id="UP001324115"/>
    </source>
</evidence>
<dbReference type="GO" id="GO:0005506">
    <property type="term" value="F:iron ion binding"/>
    <property type="evidence" value="ECO:0007669"/>
    <property type="project" value="InterPro"/>
</dbReference>
<evidence type="ECO:0000256" key="1">
    <source>
        <dbReference type="ARBA" id="ARBA00001971"/>
    </source>
</evidence>
<keyword evidence="6 8" id="KW-0408">Iron</keyword>
<name>A0AAN7ET78_QUERU</name>
<keyword evidence="7" id="KW-0503">Monooxygenase</keyword>
<proteinExistence type="inferred from homology"/>
<keyword evidence="5" id="KW-0560">Oxidoreductase</keyword>
<sequence>MDILTIILTFIAVSLFLLFLYISIIALKVFTGQSIKNPNYPPVHGTVFHELFYYRKLLDYHTETAKKHRTFRVLGPGQSDTYTTDIRNIEHILKTNFDKYCKGKYNQDIVVDLFGQGIFAVDGDKWRQQRKLASFEFSTRVLRDYSFAVFRRNATKLVRILHKLSDDGQAFDMQNDKEDILSRFLVESKRNPYKMNDQYLRDIILNFIIAGKDTSASTLSWFLYMLCKNPLVQEKVAQEVEDIISSQDNGANLDDFMANIINATLDQMHYLHAALTETLRLYPAVPFDGRCAKMDDILPDGYRVKKGDGVYYMAYAMGRMPYIWGEDAEEFRPERWLKNGIFQSESPFKFVAFHAGPQICLGKDFAYMQMKIVSIALLHFFRFKLADDTKNVTYKTMFTLHIDGGLHLCATFRTPS</sequence>
<keyword evidence="3 8" id="KW-0349">Heme</keyword>
<dbReference type="PANTHER" id="PTHR24296">
    <property type="entry name" value="CYTOCHROME P450"/>
    <property type="match status" value="1"/>
</dbReference>
<evidence type="ECO:0000256" key="8">
    <source>
        <dbReference type="PIRSR" id="PIRSR602401-1"/>
    </source>
</evidence>
<evidence type="ECO:0000256" key="3">
    <source>
        <dbReference type="ARBA" id="ARBA00022617"/>
    </source>
</evidence>
<comment type="caution">
    <text evidence="10">The sequence shown here is derived from an EMBL/GenBank/DDBJ whole genome shotgun (WGS) entry which is preliminary data.</text>
</comment>
<keyword evidence="9" id="KW-0472">Membrane</keyword>
<protein>
    <recommendedName>
        <fullName evidence="12">Cytochrome P450 704C1-like</fullName>
    </recommendedName>
</protein>
<dbReference type="PRINTS" id="PR00463">
    <property type="entry name" value="EP450I"/>
</dbReference>